<feature type="short sequence motif" description="TonB C-terminal box" evidence="10">
    <location>
        <begin position="989"/>
        <end position="1006"/>
    </location>
</feature>
<organism evidence="15 16">
    <name type="scientific">Rodentibacter heidelbergensis</name>
    <dbReference type="NCBI Taxonomy" id="1908258"/>
    <lineage>
        <taxon>Bacteria</taxon>
        <taxon>Pseudomonadati</taxon>
        <taxon>Pseudomonadota</taxon>
        <taxon>Gammaproteobacteria</taxon>
        <taxon>Pasteurellales</taxon>
        <taxon>Pasteurellaceae</taxon>
        <taxon>Rodentibacter</taxon>
    </lineage>
</organism>
<accession>A0A1V3I8I8</accession>
<evidence type="ECO:0000256" key="2">
    <source>
        <dbReference type="ARBA" id="ARBA00022448"/>
    </source>
</evidence>
<dbReference type="SUPFAM" id="SSF56935">
    <property type="entry name" value="Porins"/>
    <property type="match status" value="1"/>
</dbReference>
<keyword evidence="4 9" id="KW-0812">Transmembrane</keyword>
<dbReference type="GO" id="GO:0044718">
    <property type="term" value="P:siderophore transmembrane transport"/>
    <property type="evidence" value="ECO:0007669"/>
    <property type="project" value="TreeGrafter"/>
</dbReference>
<evidence type="ECO:0000313" key="15">
    <source>
        <dbReference type="EMBL" id="OOF36041.1"/>
    </source>
</evidence>
<protein>
    <submittedName>
        <fullName evidence="15">Uncharacterized protein</fullName>
    </submittedName>
</protein>
<evidence type="ECO:0000313" key="16">
    <source>
        <dbReference type="Proteomes" id="UP000189437"/>
    </source>
</evidence>
<evidence type="ECO:0000256" key="4">
    <source>
        <dbReference type="ARBA" id="ARBA00022692"/>
    </source>
</evidence>
<dbReference type="RefSeq" id="WP_077427611.1">
    <property type="nucleotide sequence ID" value="NZ_MLHH01000017.1"/>
</dbReference>
<evidence type="ECO:0000259" key="14">
    <source>
        <dbReference type="Pfam" id="PF07715"/>
    </source>
</evidence>
<comment type="similarity">
    <text evidence="9 11">Belongs to the TonB-dependent receptor family.</text>
</comment>
<feature type="signal peptide" evidence="12">
    <location>
        <begin position="1"/>
        <end position="33"/>
    </location>
</feature>
<keyword evidence="6 11" id="KW-0798">TonB box</keyword>
<dbReference type="PANTHER" id="PTHR30069:SF54">
    <property type="entry name" value="TRANSFERRIN-BINDING PROTEIN A"/>
    <property type="match status" value="1"/>
</dbReference>
<evidence type="ECO:0000256" key="6">
    <source>
        <dbReference type="ARBA" id="ARBA00023077"/>
    </source>
</evidence>
<evidence type="ECO:0000256" key="8">
    <source>
        <dbReference type="ARBA" id="ARBA00023237"/>
    </source>
</evidence>
<evidence type="ECO:0000259" key="13">
    <source>
        <dbReference type="Pfam" id="PF00593"/>
    </source>
</evidence>
<dbReference type="Proteomes" id="UP000189437">
    <property type="component" value="Unassembled WGS sequence"/>
</dbReference>
<keyword evidence="3 9" id="KW-1134">Transmembrane beta strand</keyword>
<sequence>MPLFHQHIQCSKKIIIMKATFLLPTLFSPFATASPQPEDHIPQLEEINVTANINELSTNSKIIKNSEQLEKQQINNIRDLIRYDAGVSVVEQNRGGTSGFAIRGVDKNRVAITVDGMPQLQSHTTNISDFYEPVGSGARNEVELENISRVEIDKGSQSFLARNGALGGSVNFKTKSVDDILSEGEKLALTSKTAYSSKNSQFTQSLGSAFHVGNLKGLFQYTHRHGKETKIHDNVMNKKIELRRLGAYVDKYRLSTPTPNEVNTNGIFYKCETCTEPFYLSRFTRFHDLKSAMEDYKDSNKGRKFTPEELEQLKQMVHPTEIVSAKDYTGPDREAPDPLKSKTHSYLTRLEYEITPNQLIGGIFEDTKQRYATRDMRERAYYYAPPPPPSVPDPRPKYPSAPTGDDFYCKDCPEGYDWDGYYKAFDEYKKKLAEFREKKKEYDTSGVGSPEDKAWKTYDEQKREYDQTIRDFVTQSPHPGSGGTYLDDIAMGPYAPLVYTKARFSTEEHRKQRQSLYYIIEPKNKWADKLEFNLDHQKISINSDYRTLSCSKYPVADKNCRASRDKPGSSEDLDNVFYQEKRSHLGLKYDKTFQFEPITYRINMTAGATRYQVTQNHQAYVMRYGGLENELRPNKNGGRYEIYIPHYLGRVDSRDLLTADVCSKDRRCSFKLKGKNKYFGLYNQISFGKYLDIGGGFLRDRDAVSGDKKFLVSREYNNTTYKFNVVFKPIEQIHIAYHYSTGFRNPSSQEVYGWSPHGKRSTAHLKPETSTHREVSIGLKGNWGYLEANKFISRYKNLISLATERESSIRQDYNFSNATIEGYGIQGYLDLHSIMQIIPSGFSTNITYEKSKPKKATRVDDRLIHGTLYPFDAIQPARIVVGLNYDAPSEKWGSSLIMTYSKAKDANELATTRFLAKDPNHPNNKFKVTHIETKSWKTIDLLGYYKVGKNITVNAGIYNLLNKQYSTWESVRRSSTNSVHAESQYGSIARYAAPGRNYFVSLNMKF</sequence>
<feature type="domain" description="TonB-dependent receptor-like beta-barrel" evidence="13">
    <location>
        <begin position="518"/>
        <end position="960"/>
    </location>
</feature>
<feature type="domain" description="TonB-dependent receptor plug" evidence="14">
    <location>
        <begin position="62"/>
        <end position="168"/>
    </location>
</feature>
<evidence type="ECO:0000256" key="1">
    <source>
        <dbReference type="ARBA" id="ARBA00004571"/>
    </source>
</evidence>
<evidence type="ECO:0000256" key="7">
    <source>
        <dbReference type="ARBA" id="ARBA00023136"/>
    </source>
</evidence>
<comment type="caution">
    <text evidence="15">The sequence shown here is derived from an EMBL/GenBank/DDBJ whole genome shotgun (WGS) entry which is preliminary data.</text>
</comment>
<dbReference type="GO" id="GO:0009279">
    <property type="term" value="C:cell outer membrane"/>
    <property type="evidence" value="ECO:0007669"/>
    <property type="project" value="UniProtKB-SubCell"/>
</dbReference>
<keyword evidence="7 9" id="KW-0472">Membrane</keyword>
<dbReference type="InterPro" id="IPR037066">
    <property type="entry name" value="Plug_dom_sf"/>
</dbReference>
<dbReference type="InterPro" id="IPR010917">
    <property type="entry name" value="TonB_rcpt_CS"/>
</dbReference>
<keyword evidence="16" id="KW-1185">Reference proteome</keyword>
<dbReference type="AlphaFoldDB" id="A0A1V3I8I8"/>
<dbReference type="Gene3D" id="2.40.170.20">
    <property type="entry name" value="TonB-dependent receptor, beta-barrel domain"/>
    <property type="match status" value="1"/>
</dbReference>
<dbReference type="STRING" id="1908258.BKK48_07960"/>
<keyword evidence="5 12" id="KW-0732">Signal</keyword>
<evidence type="ECO:0000256" key="10">
    <source>
        <dbReference type="PROSITE-ProRule" id="PRU10144"/>
    </source>
</evidence>
<dbReference type="InterPro" id="IPR012910">
    <property type="entry name" value="Plug_dom"/>
</dbReference>
<dbReference type="EMBL" id="MLHH01000017">
    <property type="protein sequence ID" value="OOF36041.1"/>
    <property type="molecule type" value="Genomic_DNA"/>
</dbReference>
<dbReference type="PANTHER" id="PTHR30069">
    <property type="entry name" value="TONB-DEPENDENT OUTER MEMBRANE RECEPTOR"/>
    <property type="match status" value="1"/>
</dbReference>
<dbReference type="OrthoDB" id="9764669at2"/>
<evidence type="ECO:0000256" key="5">
    <source>
        <dbReference type="ARBA" id="ARBA00022729"/>
    </source>
</evidence>
<dbReference type="InterPro" id="IPR010949">
    <property type="entry name" value="TonB_Hb/transfer/lactofer_rcpt"/>
</dbReference>
<dbReference type="PROSITE" id="PS01156">
    <property type="entry name" value="TONB_DEPENDENT_REC_2"/>
    <property type="match status" value="1"/>
</dbReference>
<dbReference type="InterPro" id="IPR036942">
    <property type="entry name" value="Beta-barrel_TonB_sf"/>
</dbReference>
<evidence type="ECO:0000256" key="11">
    <source>
        <dbReference type="RuleBase" id="RU003357"/>
    </source>
</evidence>
<dbReference type="Pfam" id="PF07715">
    <property type="entry name" value="Plug"/>
    <property type="match status" value="1"/>
</dbReference>
<keyword evidence="8 9" id="KW-0998">Cell outer membrane</keyword>
<gene>
    <name evidence="15" type="ORF">BKK48_07960</name>
</gene>
<dbReference type="InterPro" id="IPR039426">
    <property type="entry name" value="TonB-dep_rcpt-like"/>
</dbReference>
<dbReference type="InterPro" id="IPR000531">
    <property type="entry name" value="Beta-barrel_TonB"/>
</dbReference>
<dbReference type="GO" id="GO:0015344">
    <property type="term" value="F:siderophore uptake transmembrane transporter activity"/>
    <property type="evidence" value="ECO:0007669"/>
    <property type="project" value="TreeGrafter"/>
</dbReference>
<comment type="subcellular location">
    <subcellularLocation>
        <location evidence="1 9">Cell outer membrane</location>
        <topology evidence="1 9">Multi-pass membrane protein</topology>
    </subcellularLocation>
</comment>
<proteinExistence type="inferred from homology"/>
<reference evidence="15 16" key="1">
    <citation type="submission" date="2016-10" db="EMBL/GenBank/DDBJ databases">
        <title>Rodentibacter gen. nov. and new species.</title>
        <authorList>
            <person name="Christensen H."/>
        </authorList>
    </citation>
    <scope>NUCLEOTIDE SEQUENCE [LARGE SCALE GENOMIC DNA]</scope>
    <source>
        <strain evidence="15 16">Ac69</strain>
    </source>
</reference>
<keyword evidence="2 9" id="KW-0813">Transport</keyword>
<dbReference type="NCBIfam" id="TIGR01786">
    <property type="entry name" value="TonB-hemlactrns"/>
    <property type="match status" value="1"/>
</dbReference>
<dbReference type="PROSITE" id="PS52016">
    <property type="entry name" value="TONB_DEPENDENT_REC_3"/>
    <property type="match status" value="1"/>
</dbReference>
<evidence type="ECO:0000256" key="3">
    <source>
        <dbReference type="ARBA" id="ARBA00022452"/>
    </source>
</evidence>
<evidence type="ECO:0000256" key="9">
    <source>
        <dbReference type="PROSITE-ProRule" id="PRU01360"/>
    </source>
</evidence>
<dbReference type="Gene3D" id="2.170.130.10">
    <property type="entry name" value="TonB-dependent receptor, plug domain"/>
    <property type="match status" value="1"/>
</dbReference>
<name>A0A1V3I8I8_9PAST</name>
<feature type="chain" id="PRO_5012234542" evidence="12">
    <location>
        <begin position="34"/>
        <end position="1006"/>
    </location>
</feature>
<dbReference type="Pfam" id="PF00593">
    <property type="entry name" value="TonB_dep_Rec_b-barrel"/>
    <property type="match status" value="1"/>
</dbReference>
<evidence type="ECO:0000256" key="12">
    <source>
        <dbReference type="SAM" id="SignalP"/>
    </source>
</evidence>